<sequence>MRKFNLVVEKWIPVRFLNGDRDELGISDTLLRSREIAAIEDPSPLVVAALHRFLLAVLYRALEGPTDPAQAKELFRQGLPKEKISAYLEKWKDRFWLLDTEYPFWQVPTFKPNKWRSWTALAVEFNADTAKVLFDHANESDSGSITFSAAARWLLATQTFAVSTGKSEISHTGTAPSAGAIMAFPIGVSLHDTLLFSLVPQNKAILYGDLPIWEKTPDTLDYLKIKIRVAGKDGKEKDRTIERMASGIVDLYTWRTRSVIIKTIKQDEVTDVGFASGVGYLESVLDPMVGYVVKEVKDEQTKEKVKKKFSLQFEEKGIWRDFDSLLPDADGLAPKVIEHAATLSKKDRSRTPVGIIVLGQKYYPPRPNVAFWRGEYFVLPKAISTDCNLRFEIHSILYEAEQSGYTLKKACDLYAKDVIGHGVRDVEQEDVSKFIEQMTVLPL</sequence>
<protein>
    <submittedName>
        <fullName evidence="1">CRISPR system Cascade subunit CasA</fullName>
    </submittedName>
</protein>
<evidence type="ECO:0000313" key="2">
    <source>
        <dbReference type="Proteomes" id="UP000243205"/>
    </source>
</evidence>
<dbReference type="OrthoDB" id="5392377at2"/>
<dbReference type="AlphaFoldDB" id="A0A1G6XZJ6"/>
<evidence type="ECO:0000313" key="1">
    <source>
        <dbReference type="EMBL" id="SDD83490.1"/>
    </source>
</evidence>
<reference evidence="2" key="1">
    <citation type="submission" date="2016-10" db="EMBL/GenBank/DDBJ databases">
        <authorList>
            <person name="Varghese N."/>
            <person name="Submissions S."/>
        </authorList>
    </citation>
    <scope>NUCLEOTIDE SEQUENCE [LARGE SCALE GENOMIC DNA]</scope>
    <source>
        <strain evidence="2">DSM 8987</strain>
    </source>
</reference>
<dbReference type="Pfam" id="PF09481">
    <property type="entry name" value="CRISPR_Cse1"/>
    <property type="match status" value="1"/>
</dbReference>
<dbReference type="Proteomes" id="UP000243205">
    <property type="component" value="Unassembled WGS sequence"/>
</dbReference>
<dbReference type="STRING" id="57664.SAMN05661003_101456"/>
<organism evidence="1 2">
    <name type="scientific">Desulfuromonas thiophila</name>
    <dbReference type="NCBI Taxonomy" id="57664"/>
    <lineage>
        <taxon>Bacteria</taxon>
        <taxon>Pseudomonadati</taxon>
        <taxon>Thermodesulfobacteriota</taxon>
        <taxon>Desulfuromonadia</taxon>
        <taxon>Desulfuromonadales</taxon>
        <taxon>Desulfuromonadaceae</taxon>
        <taxon>Desulfuromonas</taxon>
    </lineage>
</organism>
<keyword evidence="2" id="KW-1185">Reference proteome</keyword>
<dbReference type="InterPro" id="IPR013381">
    <property type="entry name" value="CRISPR-assoc_prot_Cse1"/>
</dbReference>
<name>A0A1G6XZJ6_9BACT</name>
<dbReference type="RefSeq" id="WP_092075818.1">
    <property type="nucleotide sequence ID" value="NZ_FNAQ01000001.1"/>
</dbReference>
<dbReference type="EMBL" id="FNAQ01000001">
    <property type="protein sequence ID" value="SDD83490.1"/>
    <property type="molecule type" value="Genomic_DNA"/>
</dbReference>
<proteinExistence type="predicted"/>
<accession>A0A1G6XZJ6</accession>
<dbReference type="CDD" id="cd09729">
    <property type="entry name" value="Cse1_I-E"/>
    <property type="match status" value="1"/>
</dbReference>
<gene>
    <name evidence="1" type="ORF">SAMN05661003_101456</name>
</gene>
<dbReference type="NCBIfam" id="TIGR02547">
    <property type="entry name" value="casA_cse1"/>
    <property type="match status" value="1"/>
</dbReference>